<organism evidence="3">
    <name type="scientific">Perkinsus marinus (strain ATCC 50983 / TXsc)</name>
    <dbReference type="NCBI Taxonomy" id="423536"/>
    <lineage>
        <taxon>Eukaryota</taxon>
        <taxon>Sar</taxon>
        <taxon>Alveolata</taxon>
        <taxon>Perkinsozoa</taxon>
        <taxon>Perkinsea</taxon>
        <taxon>Perkinsida</taxon>
        <taxon>Perkinsidae</taxon>
        <taxon>Perkinsus</taxon>
    </lineage>
</organism>
<protein>
    <recommendedName>
        <fullName evidence="1">N-acetyltransferase domain-containing protein</fullName>
    </recommendedName>
</protein>
<dbReference type="Proteomes" id="UP000007800">
    <property type="component" value="Unassembled WGS sequence"/>
</dbReference>
<dbReference type="OrthoDB" id="444033at2759"/>
<dbReference type="RefSeq" id="XP_002785377.1">
    <property type="nucleotide sequence ID" value="XM_002785331.1"/>
</dbReference>
<name>C5KEB5_PERM5</name>
<dbReference type="InterPro" id="IPR000182">
    <property type="entry name" value="GNAT_dom"/>
</dbReference>
<keyword evidence="3" id="KW-1185">Reference proteome</keyword>
<evidence type="ECO:0000259" key="1">
    <source>
        <dbReference type="Pfam" id="PF00583"/>
    </source>
</evidence>
<dbReference type="InterPro" id="IPR016181">
    <property type="entry name" value="Acyl_CoA_acyltransferase"/>
</dbReference>
<dbReference type="GeneID" id="9053397"/>
<evidence type="ECO:0000313" key="3">
    <source>
        <dbReference type="Proteomes" id="UP000007800"/>
    </source>
</evidence>
<dbReference type="GO" id="GO:0016747">
    <property type="term" value="F:acyltransferase activity, transferring groups other than amino-acyl groups"/>
    <property type="evidence" value="ECO:0007669"/>
    <property type="project" value="InterPro"/>
</dbReference>
<feature type="domain" description="N-acetyltransferase" evidence="1">
    <location>
        <begin position="11"/>
        <end position="118"/>
    </location>
</feature>
<evidence type="ECO:0000313" key="2">
    <source>
        <dbReference type="EMBL" id="EER17173.1"/>
    </source>
</evidence>
<dbReference type="CDD" id="cd04301">
    <property type="entry name" value="NAT_SF"/>
    <property type="match status" value="1"/>
</dbReference>
<reference evidence="2 3" key="1">
    <citation type="submission" date="2008-07" db="EMBL/GenBank/DDBJ databases">
        <authorList>
            <person name="El-Sayed N."/>
            <person name="Caler E."/>
            <person name="Inman J."/>
            <person name="Amedeo P."/>
            <person name="Hass B."/>
            <person name="Wortman J."/>
        </authorList>
    </citation>
    <scope>NUCLEOTIDE SEQUENCE [LARGE SCALE GENOMIC DNA]</scope>
    <source>
        <strain evidence="3">ATCC 50983 / TXsc</strain>
    </source>
</reference>
<sequence>MPGENFKRCQSHLCYVAVDVATSKNTVIGIIRTVIPDKDIDEDLDHLIREKIPKADKKGEIGHVELVEVLEDWRRKGVATALINHTFKYIGMKMPKVVAMYLIVNPLSKGAVELYKKTKFQFIIKDGICDIYARYDFT</sequence>
<dbReference type="EMBL" id="GG672299">
    <property type="protein sequence ID" value="EER17173.1"/>
    <property type="molecule type" value="Genomic_DNA"/>
</dbReference>
<dbReference type="Pfam" id="PF00583">
    <property type="entry name" value="Acetyltransf_1"/>
    <property type="match status" value="1"/>
</dbReference>
<proteinExistence type="predicted"/>
<accession>C5KEB5</accession>
<dbReference type="SUPFAM" id="SSF55729">
    <property type="entry name" value="Acyl-CoA N-acyltransferases (Nat)"/>
    <property type="match status" value="1"/>
</dbReference>
<dbReference type="AlphaFoldDB" id="C5KEB5"/>
<dbReference type="InParanoid" id="C5KEB5"/>
<gene>
    <name evidence="2" type="ORF">Pmar_PMAR003770</name>
</gene>
<dbReference type="Gene3D" id="3.40.630.30">
    <property type="match status" value="1"/>
</dbReference>